<evidence type="ECO:0000256" key="1">
    <source>
        <dbReference type="ARBA" id="ARBA00023015"/>
    </source>
</evidence>
<dbReference type="InterPro" id="IPR020449">
    <property type="entry name" value="Tscrpt_reg_AraC-type_HTH"/>
</dbReference>
<name>A0ABX7T753_9SPHN</name>
<dbReference type="RefSeq" id="WP_207989715.1">
    <property type="nucleotide sequence ID" value="NZ_CP071794.1"/>
</dbReference>
<dbReference type="SUPFAM" id="SSF46689">
    <property type="entry name" value="Homeodomain-like"/>
    <property type="match status" value="2"/>
</dbReference>
<dbReference type="SUPFAM" id="SSF52317">
    <property type="entry name" value="Class I glutamine amidotransferase-like"/>
    <property type="match status" value="1"/>
</dbReference>
<dbReference type="InterPro" id="IPR052158">
    <property type="entry name" value="INH-QAR"/>
</dbReference>
<dbReference type="Gene3D" id="3.40.50.880">
    <property type="match status" value="1"/>
</dbReference>
<dbReference type="InterPro" id="IPR009057">
    <property type="entry name" value="Homeodomain-like_sf"/>
</dbReference>
<dbReference type="PANTHER" id="PTHR43130">
    <property type="entry name" value="ARAC-FAMILY TRANSCRIPTIONAL REGULATOR"/>
    <property type="match status" value="1"/>
</dbReference>
<evidence type="ECO:0000256" key="3">
    <source>
        <dbReference type="ARBA" id="ARBA00023163"/>
    </source>
</evidence>
<evidence type="ECO:0000313" key="5">
    <source>
        <dbReference type="EMBL" id="QTD57331.1"/>
    </source>
</evidence>
<dbReference type="Proteomes" id="UP000663923">
    <property type="component" value="Chromosome"/>
</dbReference>
<gene>
    <name evidence="5" type="ORF">J4G78_07310</name>
</gene>
<dbReference type="InterPro" id="IPR018060">
    <property type="entry name" value="HTH_AraC"/>
</dbReference>
<dbReference type="SMART" id="SM00342">
    <property type="entry name" value="HTH_ARAC"/>
    <property type="match status" value="1"/>
</dbReference>
<dbReference type="Pfam" id="PF01965">
    <property type="entry name" value="DJ-1_PfpI"/>
    <property type="match status" value="1"/>
</dbReference>
<dbReference type="Gene3D" id="1.10.10.60">
    <property type="entry name" value="Homeodomain-like"/>
    <property type="match status" value="2"/>
</dbReference>
<sequence length="322" mass="35456">MQTVCSIAVLLFDNVNAIDVTGPIEAFSTAKNGEDTCPYSIEFWGLEKHTFITESGLKLSADYIAPKKPDAHTLIIPGGAGIRHSGNLTRLAQWLSKHHENFARIVSICTGAYAAAEAGLLNGRKVTTHWAHADDFQERFPHVQVNANALFLKDGKFHSSGGVTAGIDLALDLIHRDVGEAAAMSVAREMVVFLRRPGAQTQFSLPLQMQSMTDDRLSDVCRWAASNLHEDLTIERLAERTGLSSRQFARRFKNVFDMPPAAYIKNIRLDHGRSLLSKGSSISQAAFMVGFSSSDGFQRAFKQRFGIDPSSYQKHFSESSPL</sequence>
<dbReference type="PRINTS" id="PR00032">
    <property type="entry name" value="HTHARAC"/>
</dbReference>
<dbReference type="Pfam" id="PF12833">
    <property type="entry name" value="HTH_18"/>
    <property type="match status" value="1"/>
</dbReference>
<keyword evidence="2" id="KW-0238">DNA-binding</keyword>
<dbReference type="CDD" id="cd03137">
    <property type="entry name" value="GATase1_AraC_1"/>
    <property type="match status" value="1"/>
</dbReference>
<dbReference type="InterPro" id="IPR029062">
    <property type="entry name" value="Class_I_gatase-like"/>
</dbReference>
<evidence type="ECO:0000256" key="2">
    <source>
        <dbReference type="ARBA" id="ARBA00023125"/>
    </source>
</evidence>
<dbReference type="PROSITE" id="PS01124">
    <property type="entry name" value="HTH_ARAC_FAMILY_2"/>
    <property type="match status" value="1"/>
</dbReference>
<evidence type="ECO:0000259" key="4">
    <source>
        <dbReference type="PROSITE" id="PS01124"/>
    </source>
</evidence>
<dbReference type="InterPro" id="IPR002818">
    <property type="entry name" value="DJ-1/PfpI"/>
</dbReference>
<protein>
    <submittedName>
        <fullName evidence="5">GlxA family transcriptional regulator</fullName>
    </submittedName>
</protein>
<evidence type="ECO:0000313" key="6">
    <source>
        <dbReference type="Proteomes" id="UP000663923"/>
    </source>
</evidence>
<keyword evidence="6" id="KW-1185">Reference proteome</keyword>
<dbReference type="PANTHER" id="PTHR43130:SF3">
    <property type="entry name" value="HTH-TYPE TRANSCRIPTIONAL REGULATOR RV1931C"/>
    <property type="match status" value="1"/>
</dbReference>
<proteinExistence type="predicted"/>
<organism evidence="5 6">
    <name type="scientific">Parasphingorhabdus cellanae</name>
    <dbReference type="NCBI Taxonomy" id="2806553"/>
    <lineage>
        <taxon>Bacteria</taxon>
        <taxon>Pseudomonadati</taxon>
        <taxon>Pseudomonadota</taxon>
        <taxon>Alphaproteobacteria</taxon>
        <taxon>Sphingomonadales</taxon>
        <taxon>Sphingomonadaceae</taxon>
        <taxon>Parasphingorhabdus</taxon>
    </lineage>
</organism>
<reference evidence="5 6" key="1">
    <citation type="submission" date="2021-03" db="EMBL/GenBank/DDBJ databases">
        <title>Complete genome of Parasphingorhabdus_sp.JHSY0214.</title>
        <authorList>
            <person name="Yoo J.H."/>
            <person name="Bae J.W."/>
        </authorList>
    </citation>
    <scope>NUCLEOTIDE SEQUENCE [LARGE SCALE GENOMIC DNA]</scope>
    <source>
        <strain evidence="5 6">JHSY0214</strain>
    </source>
</reference>
<dbReference type="EMBL" id="CP071794">
    <property type="protein sequence ID" value="QTD57331.1"/>
    <property type="molecule type" value="Genomic_DNA"/>
</dbReference>
<accession>A0ABX7T753</accession>
<keyword evidence="3" id="KW-0804">Transcription</keyword>
<feature type="domain" description="HTH araC/xylS-type" evidence="4">
    <location>
        <begin position="218"/>
        <end position="315"/>
    </location>
</feature>
<keyword evidence="1" id="KW-0805">Transcription regulation</keyword>